<keyword evidence="4" id="KW-0653">Protein transport</keyword>
<dbReference type="GO" id="GO:0015031">
    <property type="term" value="P:protein transport"/>
    <property type="evidence" value="ECO:0007669"/>
    <property type="project" value="UniProtKB-KW"/>
</dbReference>
<dbReference type="PROSITE" id="PS51257">
    <property type="entry name" value="PROKAR_LIPOPROTEIN"/>
    <property type="match status" value="1"/>
</dbReference>
<dbReference type="Pfam" id="PF03550">
    <property type="entry name" value="LolB"/>
    <property type="match status" value="1"/>
</dbReference>
<keyword evidence="3" id="KW-0813">Transport</keyword>
<evidence type="ECO:0000256" key="5">
    <source>
        <dbReference type="ARBA" id="ARBA00023136"/>
    </source>
</evidence>
<dbReference type="InterPro" id="IPR004565">
    <property type="entry name" value="OM_lipoprot_LolB"/>
</dbReference>
<sequence length="212" mass="24357">MKFSKSPLIALLIPCVFLFLSACATTDINEKTPELINWQQHQLILTKLQRWTINGRLSVQTEYDGGQADFTWQQNTPIHYDIRLLAPMGAGTILIHGRDNGVTLKSSSGAELFDTNVDSLMFQLKGWPIPVSGLQYWVRGLPAPKSSYEVSQWSPLGFPEVMLQDGWRIEFRKYTKIENHWLPKKLFISRLGDEEVDVRLIIRQWQIKSVVN</sequence>
<evidence type="ECO:0000256" key="4">
    <source>
        <dbReference type="ARBA" id="ARBA00022927"/>
    </source>
</evidence>
<name>A0A3B0XBJ2_9ZZZZ</name>
<evidence type="ECO:0000313" key="7">
    <source>
        <dbReference type="EMBL" id="VAW60357.1"/>
    </source>
</evidence>
<dbReference type="EMBL" id="UOFH01000138">
    <property type="protein sequence ID" value="VAW60357.1"/>
    <property type="molecule type" value="Genomic_DNA"/>
</dbReference>
<evidence type="ECO:0000256" key="6">
    <source>
        <dbReference type="ARBA" id="ARBA00023186"/>
    </source>
</evidence>
<evidence type="ECO:0000256" key="2">
    <source>
        <dbReference type="ARBA" id="ARBA00011245"/>
    </source>
</evidence>
<dbReference type="InterPro" id="IPR029046">
    <property type="entry name" value="LolA/LolB/LppX"/>
</dbReference>
<organism evidence="7">
    <name type="scientific">hydrothermal vent metagenome</name>
    <dbReference type="NCBI Taxonomy" id="652676"/>
    <lineage>
        <taxon>unclassified sequences</taxon>
        <taxon>metagenomes</taxon>
        <taxon>ecological metagenomes</taxon>
    </lineage>
</organism>
<dbReference type="CDD" id="cd16326">
    <property type="entry name" value="LolB"/>
    <property type="match status" value="1"/>
</dbReference>
<dbReference type="SUPFAM" id="SSF89392">
    <property type="entry name" value="Prokaryotic lipoproteins and lipoprotein localization factors"/>
    <property type="match status" value="1"/>
</dbReference>
<evidence type="ECO:0008006" key="8">
    <source>
        <dbReference type="Google" id="ProtNLM"/>
    </source>
</evidence>
<keyword evidence="5" id="KW-0472">Membrane</keyword>
<comment type="subunit">
    <text evidence="2">Monomer.</text>
</comment>
<proteinExistence type="inferred from homology"/>
<dbReference type="Gene3D" id="2.50.20.10">
    <property type="entry name" value="Lipoprotein localisation LolA/LolB/LppX"/>
    <property type="match status" value="1"/>
</dbReference>
<evidence type="ECO:0000256" key="1">
    <source>
        <dbReference type="ARBA" id="ARBA00004442"/>
    </source>
</evidence>
<comment type="subcellular location">
    <subcellularLocation>
        <location evidence="1">Cell outer membrane</location>
    </subcellularLocation>
</comment>
<dbReference type="NCBIfam" id="TIGR00548">
    <property type="entry name" value="lolB"/>
    <property type="match status" value="1"/>
</dbReference>
<dbReference type="AlphaFoldDB" id="A0A3B0XBJ2"/>
<protein>
    <recommendedName>
        <fullName evidence="8">Outer-membrane lipoprotein LolB</fullName>
    </recommendedName>
</protein>
<keyword evidence="6" id="KW-0143">Chaperone</keyword>
<evidence type="ECO:0000256" key="3">
    <source>
        <dbReference type="ARBA" id="ARBA00022448"/>
    </source>
</evidence>
<dbReference type="GO" id="GO:0009279">
    <property type="term" value="C:cell outer membrane"/>
    <property type="evidence" value="ECO:0007669"/>
    <property type="project" value="UniProtKB-SubCell"/>
</dbReference>
<gene>
    <name evidence="7" type="ORF">MNBD_GAMMA08-1867</name>
</gene>
<accession>A0A3B0XBJ2</accession>
<dbReference type="HAMAP" id="MF_00233">
    <property type="entry name" value="LolB"/>
    <property type="match status" value="1"/>
</dbReference>
<reference evidence="7" key="1">
    <citation type="submission" date="2018-06" db="EMBL/GenBank/DDBJ databases">
        <authorList>
            <person name="Zhirakovskaya E."/>
        </authorList>
    </citation>
    <scope>NUCLEOTIDE SEQUENCE</scope>
</reference>